<dbReference type="AlphaFoldDB" id="J9CDQ1"/>
<dbReference type="EMBL" id="AMCI01004448">
    <property type="protein sequence ID" value="EJW98065.1"/>
    <property type="molecule type" value="Genomic_DNA"/>
</dbReference>
<proteinExistence type="predicted"/>
<reference evidence="1" key="1">
    <citation type="journal article" date="2012" name="PLoS ONE">
        <title>Gene sets for utilization of primary and secondary nutrition supplies in the distal gut of endangered iberian lynx.</title>
        <authorList>
            <person name="Alcaide M."/>
            <person name="Messina E."/>
            <person name="Richter M."/>
            <person name="Bargiela R."/>
            <person name="Peplies J."/>
            <person name="Huws S.A."/>
            <person name="Newbold C.J."/>
            <person name="Golyshin P.N."/>
            <person name="Simon M.A."/>
            <person name="Lopez G."/>
            <person name="Yakimov M.M."/>
            <person name="Ferrer M."/>
        </authorList>
    </citation>
    <scope>NUCLEOTIDE SEQUENCE</scope>
</reference>
<gene>
    <name evidence="1" type="ORF">EVA_13830</name>
</gene>
<organism evidence="1">
    <name type="scientific">gut metagenome</name>
    <dbReference type="NCBI Taxonomy" id="749906"/>
    <lineage>
        <taxon>unclassified sequences</taxon>
        <taxon>metagenomes</taxon>
        <taxon>organismal metagenomes</taxon>
    </lineage>
</organism>
<protein>
    <submittedName>
        <fullName evidence="1">Uncharacterized protein</fullName>
    </submittedName>
</protein>
<evidence type="ECO:0000313" key="1">
    <source>
        <dbReference type="EMBL" id="EJW98065.1"/>
    </source>
</evidence>
<accession>J9CDQ1</accession>
<comment type="caution">
    <text evidence="1">The sequence shown here is derived from an EMBL/GenBank/DDBJ whole genome shotgun (WGS) entry which is preliminary data.</text>
</comment>
<sequence length="34" mass="4083">MLREIYRGISILLIQLGYPHRPIILGWNRHLALR</sequence>
<name>J9CDQ1_9ZZZZ</name>